<feature type="region of interest" description="Disordered" evidence="1">
    <location>
        <begin position="136"/>
        <end position="158"/>
    </location>
</feature>
<dbReference type="Proteomes" id="UP001341840">
    <property type="component" value="Unassembled WGS sequence"/>
</dbReference>
<name>A0ABU6UDN8_9FABA</name>
<sequence length="158" mass="18283">MWNGGQSTFNSERRKNISVKRMRAEETSRREKLIDLMSSKCCGRDVSLDEHFQSKADFALIEEAGDMARGQFMKVMAARLWCMGRYEELKGKKKMEHKKEESAELQKIMERERKLQLAMEQVALKDKELLDLKSENEELKGCDERPTAALATGSEFLN</sequence>
<proteinExistence type="predicted"/>
<evidence type="ECO:0000313" key="2">
    <source>
        <dbReference type="EMBL" id="MED6159375.1"/>
    </source>
</evidence>
<reference evidence="2 3" key="1">
    <citation type="journal article" date="2023" name="Plants (Basel)">
        <title>Bridging the Gap: Combining Genomics and Transcriptomics Approaches to Understand Stylosanthes scabra, an Orphan Legume from the Brazilian Caatinga.</title>
        <authorList>
            <person name="Ferreira-Neto J.R.C."/>
            <person name="da Silva M.D."/>
            <person name="Binneck E."/>
            <person name="de Melo N.F."/>
            <person name="da Silva R.H."/>
            <person name="de Melo A.L.T.M."/>
            <person name="Pandolfi V."/>
            <person name="Bustamante F.O."/>
            <person name="Brasileiro-Vidal A.C."/>
            <person name="Benko-Iseppon A.M."/>
        </authorList>
    </citation>
    <scope>NUCLEOTIDE SEQUENCE [LARGE SCALE GENOMIC DNA]</scope>
    <source>
        <tissue evidence="2">Leaves</tissue>
    </source>
</reference>
<comment type="caution">
    <text evidence="2">The sequence shown here is derived from an EMBL/GenBank/DDBJ whole genome shotgun (WGS) entry which is preliminary data.</text>
</comment>
<accession>A0ABU6UDN8</accession>
<evidence type="ECO:0000256" key="1">
    <source>
        <dbReference type="SAM" id="MobiDB-lite"/>
    </source>
</evidence>
<feature type="region of interest" description="Disordered" evidence="1">
    <location>
        <begin position="1"/>
        <end position="23"/>
    </location>
</feature>
<organism evidence="2 3">
    <name type="scientific">Stylosanthes scabra</name>
    <dbReference type="NCBI Taxonomy" id="79078"/>
    <lineage>
        <taxon>Eukaryota</taxon>
        <taxon>Viridiplantae</taxon>
        <taxon>Streptophyta</taxon>
        <taxon>Embryophyta</taxon>
        <taxon>Tracheophyta</taxon>
        <taxon>Spermatophyta</taxon>
        <taxon>Magnoliopsida</taxon>
        <taxon>eudicotyledons</taxon>
        <taxon>Gunneridae</taxon>
        <taxon>Pentapetalae</taxon>
        <taxon>rosids</taxon>
        <taxon>fabids</taxon>
        <taxon>Fabales</taxon>
        <taxon>Fabaceae</taxon>
        <taxon>Papilionoideae</taxon>
        <taxon>50 kb inversion clade</taxon>
        <taxon>dalbergioids sensu lato</taxon>
        <taxon>Dalbergieae</taxon>
        <taxon>Pterocarpus clade</taxon>
        <taxon>Stylosanthes</taxon>
    </lineage>
</organism>
<protein>
    <submittedName>
        <fullName evidence="2">Uncharacterized protein</fullName>
    </submittedName>
</protein>
<feature type="compositionally biased region" description="Basic and acidic residues" evidence="1">
    <location>
        <begin position="136"/>
        <end position="146"/>
    </location>
</feature>
<evidence type="ECO:0000313" key="3">
    <source>
        <dbReference type="Proteomes" id="UP001341840"/>
    </source>
</evidence>
<gene>
    <name evidence="2" type="ORF">PIB30_041779</name>
</gene>
<dbReference type="EMBL" id="JASCZI010121062">
    <property type="protein sequence ID" value="MED6159375.1"/>
    <property type="molecule type" value="Genomic_DNA"/>
</dbReference>
<feature type="compositionally biased region" description="Polar residues" evidence="1">
    <location>
        <begin position="1"/>
        <end position="10"/>
    </location>
</feature>
<keyword evidence="3" id="KW-1185">Reference proteome</keyword>